<protein>
    <submittedName>
        <fullName evidence="4">HAD-IB family hydrolase</fullName>
    </submittedName>
</protein>
<dbReference type="SUPFAM" id="SSF69593">
    <property type="entry name" value="Glycerol-3-phosphate (1)-acyltransferase"/>
    <property type="match status" value="1"/>
</dbReference>
<dbReference type="NCBIfam" id="TIGR01490">
    <property type="entry name" value="HAD-SF-IB-hyp1"/>
    <property type="match status" value="1"/>
</dbReference>
<dbReference type="GO" id="GO:0016787">
    <property type="term" value="F:hydrolase activity"/>
    <property type="evidence" value="ECO:0007669"/>
    <property type="project" value="UniProtKB-KW"/>
</dbReference>
<evidence type="ECO:0000313" key="5">
    <source>
        <dbReference type="Proteomes" id="UP001523216"/>
    </source>
</evidence>
<dbReference type="EMBL" id="JAMQOL010000076">
    <property type="protein sequence ID" value="MCM4084374.1"/>
    <property type="molecule type" value="Genomic_DNA"/>
</dbReference>
<dbReference type="Gene3D" id="1.20.1440.100">
    <property type="entry name" value="SG protein - dephosphorylation function"/>
    <property type="match status" value="1"/>
</dbReference>
<keyword evidence="4" id="KW-0378">Hydrolase</keyword>
<keyword evidence="1" id="KW-0808">Transferase</keyword>
<dbReference type="SUPFAM" id="SSF56784">
    <property type="entry name" value="HAD-like"/>
    <property type="match status" value="1"/>
</dbReference>
<gene>
    <name evidence="4" type="ORF">LXN57_43255</name>
</gene>
<dbReference type="InterPro" id="IPR036412">
    <property type="entry name" value="HAD-like_sf"/>
</dbReference>
<dbReference type="InterPro" id="IPR002123">
    <property type="entry name" value="Plipid/glycerol_acylTrfase"/>
</dbReference>
<dbReference type="PANTHER" id="PTHR10434:SF66">
    <property type="entry name" value="PHOSPHOLIPID_GLYCEROL ACYLTRANSFERASE DOMAIN-CONTAINING PROTEIN"/>
    <property type="match status" value="1"/>
</dbReference>
<comment type="caution">
    <text evidence="4">The sequence shown here is derived from an EMBL/GenBank/DDBJ whole genome shotgun (WGS) entry which is preliminary data.</text>
</comment>
<sequence>MNITVADAITGVRTGATGPEIAAFFDLDGTLVHGYTAGSICRDQILRGEVGPLELARIMAAAVDSTLLGGDPQTVGRMGFAALNGRRANAVAEMGDRLFANRIAGTLRPEARDLVRAHQQRGHTLVIASSATRMQVAPVARDLGIPHIVCTELEEVGGVLTGRSTTGMLWGEPKAAAVRAFAQANGVDLRRSYGYANGPEDVALLAAVGRPYALNPHPALRRAALDFGWPVLTLREPRSPGLRSYLGTVGALLGANTGVTTGAALGWLTGDHRLGVNTGTALAADLGLAFAGVRLDVVGEHNLHSARPAVFIANHQSTLDALVLAALLRHDFTAVAKKEARLDPRMVIIGAALDPVWIDRSDVTRAKASLDQVVQRLRDGISILILPEGTRMPTPRVGRFKKGAFHVAQQAGVPLVPVVLRNTGELAWRRSLLINPGTVQVAVLDPIPTTGWAADQIETRSAEIRQKFVDTLDQWPARVDAR</sequence>
<dbReference type="Gene3D" id="3.40.50.1000">
    <property type="entry name" value="HAD superfamily/HAD-like"/>
    <property type="match status" value="1"/>
</dbReference>
<dbReference type="Pfam" id="PF01553">
    <property type="entry name" value="Acyltransferase"/>
    <property type="match status" value="1"/>
</dbReference>
<reference evidence="4 5" key="1">
    <citation type="submission" date="2022-06" db="EMBL/GenBank/DDBJ databases">
        <title>Actinoplanes abujensis sp. nov., isolated from Nigerian arid soil.</title>
        <authorList>
            <person name="Ding P."/>
        </authorList>
    </citation>
    <scope>NUCLEOTIDE SEQUENCE [LARGE SCALE GENOMIC DNA]</scope>
    <source>
        <strain evidence="5">TRM88002</strain>
    </source>
</reference>
<evidence type="ECO:0000256" key="1">
    <source>
        <dbReference type="ARBA" id="ARBA00022679"/>
    </source>
</evidence>
<proteinExistence type="predicted"/>
<dbReference type="Pfam" id="PF12710">
    <property type="entry name" value="HAD"/>
    <property type="match status" value="1"/>
</dbReference>
<keyword evidence="5" id="KW-1185">Reference proteome</keyword>
<dbReference type="SMART" id="SM00563">
    <property type="entry name" value="PlsC"/>
    <property type="match status" value="1"/>
</dbReference>
<dbReference type="Proteomes" id="UP001523216">
    <property type="component" value="Unassembled WGS sequence"/>
</dbReference>
<dbReference type="InterPro" id="IPR006385">
    <property type="entry name" value="HAD_hydro_SerB1"/>
</dbReference>
<dbReference type="NCBIfam" id="TIGR01488">
    <property type="entry name" value="HAD-SF-IB"/>
    <property type="match status" value="1"/>
</dbReference>
<accession>A0ABT0YEA7</accession>
<evidence type="ECO:0000256" key="2">
    <source>
        <dbReference type="ARBA" id="ARBA00023315"/>
    </source>
</evidence>
<evidence type="ECO:0000313" key="4">
    <source>
        <dbReference type="EMBL" id="MCM4084374.1"/>
    </source>
</evidence>
<evidence type="ECO:0000259" key="3">
    <source>
        <dbReference type="SMART" id="SM00563"/>
    </source>
</evidence>
<name>A0ABT0YEA7_9ACTN</name>
<dbReference type="InterPro" id="IPR023214">
    <property type="entry name" value="HAD_sf"/>
</dbReference>
<dbReference type="CDD" id="cd07989">
    <property type="entry name" value="LPLAT_AGPAT-like"/>
    <property type="match status" value="1"/>
</dbReference>
<keyword evidence="2" id="KW-0012">Acyltransferase</keyword>
<dbReference type="RefSeq" id="WP_251804127.1">
    <property type="nucleotide sequence ID" value="NZ_JAMQOL010000076.1"/>
</dbReference>
<dbReference type="PANTHER" id="PTHR10434">
    <property type="entry name" value="1-ACYL-SN-GLYCEROL-3-PHOSPHATE ACYLTRANSFERASE"/>
    <property type="match status" value="1"/>
</dbReference>
<feature type="domain" description="Phospholipid/glycerol acyltransferase" evidence="3">
    <location>
        <begin position="309"/>
        <end position="423"/>
    </location>
</feature>
<organism evidence="4 5">
    <name type="scientific">Paractinoplanes hotanensis</name>
    <dbReference type="NCBI Taxonomy" id="2906497"/>
    <lineage>
        <taxon>Bacteria</taxon>
        <taxon>Bacillati</taxon>
        <taxon>Actinomycetota</taxon>
        <taxon>Actinomycetes</taxon>
        <taxon>Micromonosporales</taxon>
        <taxon>Micromonosporaceae</taxon>
        <taxon>Paractinoplanes</taxon>
    </lineage>
</organism>